<dbReference type="SUPFAM" id="SSF56529">
    <property type="entry name" value="FAH"/>
    <property type="match status" value="1"/>
</dbReference>
<gene>
    <name evidence="3" type="ORF">GKO32_33715</name>
</gene>
<dbReference type="AlphaFoldDB" id="A0A6N7ZAW7"/>
<proteinExistence type="predicted"/>
<reference evidence="3 4" key="1">
    <citation type="submission" date="2019-11" db="EMBL/GenBank/DDBJ databases">
        <title>Draft genome of Amycolatopsis RM579.</title>
        <authorList>
            <person name="Duangmal K."/>
            <person name="Mingma R."/>
        </authorList>
    </citation>
    <scope>NUCLEOTIDE SEQUENCE [LARGE SCALE GENOMIC DNA]</scope>
    <source>
        <strain evidence="3 4">RM579</strain>
    </source>
</reference>
<dbReference type="Proteomes" id="UP000440096">
    <property type="component" value="Unassembled WGS sequence"/>
</dbReference>
<dbReference type="GO" id="GO:0005737">
    <property type="term" value="C:cytoplasm"/>
    <property type="evidence" value="ECO:0007669"/>
    <property type="project" value="TreeGrafter"/>
</dbReference>
<dbReference type="Gene3D" id="3.90.850.10">
    <property type="entry name" value="Fumarylacetoacetase-like, C-terminal domain"/>
    <property type="match status" value="1"/>
</dbReference>
<dbReference type="InterPro" id="IPR036663">
    <property type="entry name" value="Fumarylacetoacetase_C_sf"/>
</dbReference>
<protein>
    <submittedName>
        <fullName evidence="3">2-keto-4-pentenoate hydratase</fullName>
    </submittedName>
</protein>
<evidence type="ECO:0000313" key="3">
    <source>
        <dbReference type="EMBL" id="MTD58904.1"/>
    </source>
</evidence>
<dbReference type="InterPro" id="IPR011234">
    <property type="entry name" value="Fumarylacetoacetase-like_C"/>
</dbReference>
<evidence type="ECO:0000259" key="2">
    <source>
        <dbReference type="Pfam" id="PF01557"/>
    </source>
</evidence>
<name>A0A6N7ZAW7_9PSEU</name>
<dbReference type="OrthoDB" id="9792137at2"/>
<dbReference type="Pfam" id="PF01557">
    <property type="entry name" value="FAA_hydrolase"/>
    <property type="match status" value="1"/>
</dbReference>
<dbReference type="PANTHER" id="PTHR30143">
    <property type="entry name" value="ACID HYDRATASE"/>
    <property type="match status" value="1"/>
</dbReference>
<evidence type="ECO:0000256" key="1">
    <source>
        <dbReference type="ARBA" id="ARBA00023239"/>
    </source>
</evidence>
<comment type="caution">
    <text evidence="3">The sequence shown here is derived from an EMBL/GenBank/DDBJ whole genome shotgun (WGS) entry which is preliminary data.</text>
</comment>
<accession>A0A6N7ZAW7</accession>
<sequence length="272" mass="28681">MEESRLAELAARLRIAEADRTPVEPLTSDVPELTVADAYRIQQLNVRARVNDGDPIRGRKIGLTSEAMQRQLGVDEPDFGALFASMIVEEGDEVQTAELIHPRAEAEIGFVMAEELKGPGVTAIDALRAVAGALPTIEVIDSRVTDWKIAIQDTIADNASAARVICGARLTPLADVDLRLTGMVLRHNGTVVATGAGAAVLGNPIRCVAWLANKLGEFGVGLRAGDLVLAGALTAAVAVAAGDTLTADFADLGSVTTRFATEENVHKPLEEE</sequence>
<organism evidence="3 4">
    <name type="scientific">Amycolatopsis pithecellobii</name>
    <dbReference type="NCBI Taxonomy" id="664692"/>
    <lineage>
        <taxon>Bacteria</taxon>
        <taxon>Bacillati</taxon>
        <taxon>Actinomycetota</taxon>
        <taxon>Actinomycetes</taxon>
        <taxon>Pseudonocardiales</taxon>
        <taxon>Pseudonocardiaceae</taxon>
        <taxon>Amycolatopsis</taxon>
    </lineage>
</organism>
<keyword evidence="4" id="KW-1185">Reference proteome</keyword>
<dbReference type="PANTHER" id="PTHR30143:SF0">
    <property type="entry name" value="2-KETO-4-PENTENOATE HYDRATASE"/>
    <property type="match status" value="1"/>
</dbReference>
<feature type="domain" description="Fumarylacetoacetase-like C-terminal" evidence="2">
    <location>
        <begin position="68"/>
        <end position="259"/>
    </location>
</feature>
<dbReference type="EMBL" id="WMBA01000081">
    <property type="protein sequence ID" value="MTD58904.1"/>
    <property type="molecule type" value="Genomic_DNA"/>
</dbReference>
<dbReference type="InterPro" id="IPR050772">
    <property type="entry name" value="Hydratase-Decarb/MhpD_sf"/>
</dbReference>
<keyword evidence="1" id="KW-0456">Lyase</keyword>
<evidence type="ECO:0000313" key="4">
    <source>
        <dbReference type="Proteomes" id="UP000440096"/>
    </source>
</evidence>
<dbReference type="GO" id="GO:0008684">
    <property type="term" value="F:2-oxopent-4-enoate hydratase activity"/>
    <property type="evidence" value="ECO:0007669"/>
    <property type="project" value="TreeGrafter"/>
</dbReference>